<dbReference type="EMBL" id="VSED01000029">
    <property type="protein sequence ID" value="TYA38331.1"/>
    <property type="molecule type" value="Genomic_DNA"/>
</dbReference>
<accession>A0AB74N2J0</accession>
<protein>
    <submittedName>
        <fullName evidence="2">Uncharacterized protein</fullName>
    </submittedName>
</protein>
<reference evidence="2 4" key="2">
    <citation type="submission" date="2019-08" db="EMBL/GenBank/DDBJ databases">
        <title>Whole genome sequencing of Aggregatibacter actinomycetemcomitans cultured from blood stream infections in Denmark reveals a novel phylogenetic lineage expressing serotype a membrane O polysaccharide.</title>
        <authorList>
            <person name="Nedergaard S."/>
            <person name="Kobel C.M."/>
            <person name="Nielsen M.B."/>
            <person name="Moeller R.T."/>
            <person name="Jensen A.B."/>
            <person name="Noerskov-Lauritsen N."/>
        </authorList>
    </citation>
    <scope>NUCLEOTIDE SEQUENCE [LARGE SCALE GENOMIC DNA]</scope>
    <source>
        <strain evidence="2 4">PN_563</strain>
    </source>
</reference>
<name>A0AB74N2J0_AGGAC</name>
<dbReference type="Proteomes" id="UP000323012">
    <property type="component" value="Unassembled WGS sequence"/>
</dbReference>
<dbReference type="Proteomes" id="UP000226080">
    <property type="component" value="Unassembled WGS sequence"/>
</dbReference>
<reference evidence="1 3" key="1">
    <citation type="submission" date="2017-10" db="EMBL/GenBank/DDBJ databases">
        <title>Draft genome sequences of Aggregatibacter actinomycetemcomitans strains 310a and 310b.</title>
        <authorList>
            <person name="May A.C."/>
            <person name="Ohta H."/>
            <person name="Maeda H."/>
            <person name="Kokeguchi S."/>
            <person name="Cugini C."/>
        </authorList>
    </citation>
    <scope>NUCLEOTIDE SEQUENCE [LARGE SCALE GENOMIC DNA]</scope>
    <source>
        <strain evidence="1 3">310b</strain>
    </source>
</reference>
<evidence type="ECO:0000313" key="4">
    <source>
        <dbReference type="Proteomes" id="UP000323012"/>
    </source>
</evidence>
<evidence type="ECO:0000313" key="3">
    <source>
        <dbReference type="Proteomes" id="UP000226080"/>
    </source>
</evidence>
<evidence type="ECO:0000313" key="2">
    <source>
        <dbReference type="EMBL" id="TYA38331.1"/>
    </source>
</evidence>
<keyword evidence="3" id="KW-1185">Reference proteome</keyword>
<proteinExistence type="predicted"/>
<dbReference type="EMBL" id="PCGW01000003">
    <property type="protein sequence ID" value="PHO21317.1"/>
    <property type="molecule type" value="Genomic_DNA"/>
</dbReference>
<evidence type="ECO:0000313" key="1">
    <source>
        <dbReference type="EMBL" id="PHO21317.1"/>
    </source>
</evidence>
<gene>
    <name evidence="1" type="ORF">CQR80_02435</name>
    <name evidence="2" type="ORF">FXB79_09330</name>
</gene>
<sequence length="62" mass="7204">MDCKSELIPGYDRTQKCGGKTRYFSTALLCQFKLAILDNIRIKNQFKILLMLLHSQTQQLIL</sequence>
<comment type="caution">
    <text evidence="2">The sequence shown here is derived from an EMBL/GenBank/DDBJ whole genome shotgun (WGS) entry which is preliminary data.</text>
</comment>
<dbReference type="AlphaFoldDB" id="A0AB74N2J0"/>
<organism evidence="2 4">
    <name type="scientific">Aggregatibacter actinomycetemcomitans</name>
    <name type="common">Actinobacillus actinomycetemcomitans</name>
    <name type="synonym">Haemophilus actinomycetemcomitans</name>
    <dbReference type="NCBI Taxonomy" id="714"/>
    <lineage>
        <taxon>Bacteria</taxon>
        <taxon>Pseudomonadati</taxon>
        <taxon>Pseudomonadota</taxon>
        <taxon>Gammaproteobacteria</taxon>
        <taxon>Pasteurellales</taxon>
        <taxon>Pasteurellaceae</taxon>
        <taxon>Aggregatibacter</taxon>
    </lineage>
</organism>